<name>D8QW85_SELML</name>
<dbReference type="SUPFAM" id="SSF54171">
    <property type="entry name" value="DNA-binding domain"/>
    <property type="match status" value="1"/>
</dbReference>
<protein>
    <recommendedName>
        <fullName evidence="7">AP2/ERF domain-containing protein</fullName>
    </recommendedName>
</protein>
<evidence type="ECO:0000313" key="8">
    <source>
        <dbReference type="EMBL" id="EFJ36190.1"/>
    </source>
</evidence>
<dbReference type="Gene3D" id="3.30.730.10">
    <property type="entry name" value="AP2/ERF domain"/>
    <property type="match status" value="1"/>
</dbReference>
<dbReference type="InParanoid" id="D8QW85"/>
<keyword evidence="5" id="KW-0539">Nucleus</keyword>
<dbReference type="EMBL" id="GL377567">
    <property type="protein sequence ID" value="EFJ36190.1"/>
    <property type="molecule type" value="Genomic_DNA"/>
</dbReference>
<dbReference type="GO" id="GO:0005634">
    <property type="term" value="C:nucleus"/>
    <property type="evidence" value="ECO:0007669"/>
    <property type="project" value="UniProtKB-SubCell"/>
</dbReference>
<feature type="compositionally biased region" description="Low complexity" evidence="6">
    <location>
        <begin position="270"/>
        <end position="291"/>
    </location>
</feature>
<dbReference type="InterPro" id="IPR016177">
    <property type="entry name" value="DNA-bd_dom_sf"/>
</dbReference>
<evidence type="ECO:0000256" key="4">
    <source>
        <dbReference type="ARBA" id="ARBA00023163"/>
    </source>
</evidence>
<keyword evidence="3" id="KW-0238">DNA-binding</keyword>
<comment type="subcellular location">
    <subcellularLocation>
        <location evidence="1">Nucleus</location>
    </subcellularLocation>
</comment>
<feature type="compositionally biased region" description="Basic residues" evidence="6">
    <location>
        <begin position="310"/>
        <end position="322"/>
    </location>
</feature>
<evidence type="ECO:0000256" key="5">
    <source>
        <dbReference type="ARBA" id="ARBA00023242"/>
    </source>
</evidence>
<dbReference type="KEGG" id="smo:SELMODRAFT_404737"/>
<feature type="region of interest" description="Disordered" evidence="6">
    <location>
        <begin position="185"/>
        <end position="322"/>
    </location>
</feature>
<evidence type="ECO:0000256" key="2">
    <source>
        <dbReference type="ARBA" id="ARBA00023015"/>
    </source>
</evidence>
<dbReference type="InterPro" id="IPR036955">
    <property type="entry name" value="AP2/ERF_dom_sf"/>
</dbReference>
<dbReference type="SMART" id="SM00380">
    <property type="entry name" value="AP2"/>
    <property type="match status" value="1"/>
</dbReference>
<feature type="compositionally biased region" description="Basic and acidic residues" evidence="6">
    <location>
        <begin position="229"/>
        <end position="246"/>
    </location>
</feature>
<dbReference type="CDD" id="cd00018">
    <property type="entry name" value="AP2"/>
    <property type="match status" value="1"/>
</dbReference>
<dbReference type="GO" id="GO:0003700">
    <property type="term" value="F:DNA-binding transcription factor activity"/>
    <property type="evidence" value="ECO:0007669"/>
    <property type="project" value="InterPro"/>
</dbReference>
<evidence type="ECO:0000256" key="1">
    <source>
        <dbReference type="ARBA" id="ARBA00004123"/>
    </source>
</evidence>
<dbReference type="AlphaFoldDB" id="D8QW85"/>
<evidence type="ECO:0000313" key="9">
    <source>
        <dbReference type="Proteomes" id="UP000001514"/>
    </source>
</evidence>
<keyword evidence="2" id="KW-0805">Transcription regulation</keyword>
<dbReference type="HOGENOM" id="CLU_581915_0_0_1"/>
<evidence type="ECO:0000256" key="3">
    <source>
        <dbReference type="ARBA" id="ARBA00023125"/>
    </source>
</evidence>
<sequence>MEAVGSSAVDGKFPCFLRVFGKFQTFVTFRSPNHGKIMPRVNPFRSVTVAAETAAPLQTQPSRRSSPTGVLLSPCSSMELLAVQVLAMGFRCQDTTVKGTRCRRSTSRKARSSPWPSHHLLSARAQKVLEVPPVDPRLLAAMDGAEHDPVLAPPAAPSRAHAAAFILPPVAPAVVRAPRTKRRRLAPLSSAMATVESQSSPSSSLAAESENKEDGSEEPASFWSSTDGNGERAADDHRVIKEEKKPFSMATWATPGMRTTSSSSRRKRSSSSSATERTTTIKPSSQSSSSKCSKKKTAVAPKGLEEEASKRKRTPPKSARRYTAKSSSYVGVSFYKRVERWEAHICEFVNNLTIRAVDKNKQIYIGSSSTPEAAARIYDRAYIKFRGENCPNFPYSDYVHEMPQWINLPGQDFIKMLRNMSRGDSLLWLTPEHLVRTRTASKRSSKYKN</sequence>
<dbReference type="Proteomes" id="UP000001514">
    <property type="component" value="Unassembled WGS sequence"/>
</dbReference>
<dbReference type="PROSITE" id="PS51032">
    <property type="entry name" value="AP2_ERF"/>
    <property type="match status" value="1"/>
</dbReference>
<feature type="compositionally biased region" description="Low complexity" evidence="6">
    <location>
        <begin position="193"/>
        <end position="208"/>
    </location>
</feature>
<feature type="domain" description="AP2/ERF" evidence="7">
    <location>
        <begin position="328"/>
        <end position="409"/>
    </location>
</feature>
<accession>D8QW85</accession>
<evidence type="ECO:0000259" key="7">
    <source>
        <dbReference type="PROSITE" id="PS51032"/>
    </source>
</evidence>
<keyword evidence="9" id="KW-1185">Reference proteome</keyword>
<gene>
    <name evidence="8" type="ORF">SELMODRAFT_404737</name>
</gene>
<dbReference type="GO" id="GO:0003677">
    <property type="term" value="F:DNA binding"/>
    <property type="evidence" value="ECO:0007669"/>
    <property type="project" value="UniProtKB-KW"/>
</dbReference>
<evidence type="ECO:0000256" key="6">
    <source>
        <dbReference type="SAM" id="MobiDB-lite"/>
    </source>
</evidence>
<organism evidence="9">
    <name type="scientific">Selaginella moellendorffii</name>
    <name type="common">Spikemoss</name>
    <dbReference type="NCBI Taxonomy" id="88036"/>
    <lineage>
        <taxon>Eukaryota</taxon>
        <taxon>Viridiplantae</taxon>
        <taxon>Streptophyta</taxon>
        <taxon>Embryophyta</taxon>
        <taxon>Tracheophyta</taxon>
        <taxon>Lycopodiopsida</taxon>
        <taxon>Selaginellales</taxon>
        <taxon>Selaginellaceae</taxon>
        <taxon>Selaginella</taxon>
    </lineage>
</organism>
<dbReference type="PANTHER" id="PTHR32467">
    <property type="entry name" value="AP2-LIKE ETHYLENE-RESPONSIVE TRANSCRIPTION FACTOR"/>
    <property type="match status" value="1"/>
</dbReference>
<keyword evidence="4" id="KW-0804">Transcription</keyword>
<dbReference type="InterPro" id="IPR001471">
    <property type="entry name" value="AP2/ERF_dom"/>
</dbReference>
<dbReference type="eggNOG" id="ENOG502SGS2">
    <property type="taxonomic scope" value="Eukaryota"/>
</dbReference>
<reference evidence="8 9" key="1">
    <citation type="journal article" date="2011" name="Science">
        <title>The Selaginella genome identifies genetic changes associated with the evolution of vascular plants.</title>
        <authorList>
            <person name="Banks J.A."/>
            <person name="Nishiyama T."/>
            <person name="Hasebe M."/>
            <person name="Bowman J.L."/>
            <person name="Gribskov M."/>
            <person name="dePamphilis C."/>
            <person name="Albert V.A."/>
            <person name="Aono N."/>
            <person name="Aoyama T."/>
            <person name="Ambrose B.A."/>
            <person name="Ashton N.W."/>
            <person name="Axtell M.J."/>
            <person name="Barker E."/>
            <person name="Barker M.S."/>
            <person name="Bennetzen J.L."/>
            <person name="Bonawitz N.D."/>
            <person name="Chapple C."/>
            <person name="Cheng C."/>
            <person name="Correa L.G."/>
            <person name="Dacre M."/>
            <person name="DeBarry J."/>
            <person name="Dreyer I."/>
            <person name="Elias M."/>
            <person name="Engstrom E.M."/>
            <person name="Estelle M."/>
            <person name="Feng L."/>
            <person name="Finet C."/>
            <person name="Floyd S.K."/>
            <person name="Frommer W.B."/>
            <person name="Fujita T."/>
            <person name="Gramzow L."/>
            <person name="Gutensohn M."/>
            <person name="Harholt J."/>
            <person name="Hattori M."/>
            <person name="Heyl A."/>
            <person name="Hirai T."/>
            <person name="Hiwatashi Y."/>
            <person name="Ishikawa M."/>
            <person name="Iwata M."/>
            <person name="Karol K.G."/>
            <person name="Koehler B."/>
            <person name="Kolukisaoglu U."/>
            <person name="Kubo M."/>
            <person name="Kurata T."/>
            <person name="Lalonde S."/>
            <person name="Li K."/>
            <person name="Li Y."/>
            <person name="Litt A."/>
            <person name="Lyons E."/>
            <person name="Manning G."/>
            <person name="Maruyama T."/>
            <person name="Michael T.P."/>
            <person name="Mikami K."/>
            <person name="Miyazaki S."/>
            <person name="Morinaga S."/>
            <person name="Murata T."/>
            <person name="Mueller-Roeber B."/>
            <person name="Nelson D.R."/>
            <person name="Obara M."/>
            <person name="Oguri Y."/>
            <person name="Olmstead R.G."/>
            <person name="Onodera N."/>
            <person name="Petersen B.L."/>
            <person name="Pils B."/>
            <person name="Prigge M."/>
            <person name="Rensing S.A."/>
            <person name="Riano-Pachon D.M."/>
            <person name="Roberts A.W."/>
            <person name="Sato Y."/>
            <person name="Scheller H.V."/>
            <person name="Schulz B."/>
            <person name="Schulz C."/>
            <person name="Shakirov E.V."/>
            <person name="Shibagaki N."/>
            <person name="Shinohara N."/>
            <person name="Shippen D.E."/>
            <person name="Soerensen I."/>
            <person name="Sotooka R."/>
            <person name="Sugimoto N."/>
            <person name="Sugita M."/>
            <person name="Sumikawa N."/>
            <person name="Tanurdzic M."/>
            <person name="Theissen G."/>
            <person name="Ulvskov P."/>
            <person name="Wakazuki S."/>
            <person name="Weng J.K."/>
            <person name="Willats W.W."/>
            <person name="Wipf D."/>
            <person name="Wolf P.G."/>
            <person name="Yang L."/>
            <person name="Zimmer A.D."/>
            <person name="Zhu Q."/>
            <person name="Mitros T."/>
            <person name="Hellsten U."/>
            <person name="Loque D."/>
            <person name="Otillar R."/>
            <person name="Salamov A."/>
            <person name="Schmutz J."/>
            <person name="Shapiro H."/>
            <person name="Lindquist E."/>
            <person name="Lucas S."/>
            <person name="Rokhsar D."/>
            <person name="Grigoriev I.V."/>
        </authorList>
    </citation>
    <scope>NUCLEOTIDE SEQUENCE [LARGE SCALE GENOMIC DNA]</scope>
</reference>
<proteinExistence type="predicted"/>
<dbReference type="PANTHER" id="PTHR32467:SF118">
    <property type="entry name" value="ETHYLENE-RESPONSIVE TRANSCRIPTION FACTOR RAP2-7"/>
    <property type="match status" value="1"/>
</dbReference>
<dbReference type="Gramene" id="EFJ36190">
    <property type="protein sequence ID" value="EFJ36190"/>
    <property type="gene ID" value="SELMODRAFT_404737"/>
</dbReference>